<organism evidence="2 3">
    <name type="scientific">Suillus discolor</name>
    <dbReference type="NCBI Taxonomy" id="1912936"/>
    <lineage>
        <taxon>Eukaryota</taxon>
        <taxon>Fungi</taxon>
        <taxon>Dikarya</taxon>
        <taxon>Basidiomycota</taxon>
        <taxon>Agaricomycotina</taxon>
        <taxon>Agaricomycetes</taxon>
        <taxon>Agaricomycetidae</taxon>
        <taxon>Boletales</taxon>
        <taxon>Suillineae</taxon>
        <taxon>Suillaceae</taxon>
        <taxon>Suillus</taxon>
    </lineage>
</organism>
<keyword evidence="1" id="KW-0472">Membrane</keyword>
<dbReference type="Proteomes" id="UP000823399">
    <property type="component" value="Unassembled WGS sequence"/>
</dbReference>
<name>A0A9P7FH94_9AGAM</name>
<sequence length="76" mass="9151">MLKDYLDLLEVQRRHCLRRVSFGIPDFLLYLIFSLFVTTPRRFFFNTLRYVSRPIYVSILSSYISLWTRLLGTVNV</sequence>
<gene>
    <name evidence="2" type="ORF">F5147DRAFT_670832</name>
</gene>
<comment type="caution">
    <text evidence="2">The sequence shown here is derived from an EMBL/GenBank/DDBJ whole genome shotgun (WGS) entry which is preliminary data.</text>
</comment>
<keyword evidence="1" id="KW-0812">Transmembrane</keyword>
<keyword evidence="3" id="KW-1185">Reference proteome</keyword>
<evidence type="ECO:0000313" key="3">
    <source>
        <dbReference type="Proteomes" id="UP000823399"/>
    </source>
</evidence>
<feature type="transmembrane region" description="Helical" evidence="1">
    <location>
        <begin position="20"/>
        <end position="38"/>
    </location>
</feature>
<protein>
    <submittedName>
        <fullName evidence="2">Uncharacterized protein</fullName>
    </submittedName>
</protein>
<evidence type="ECO:0000256" key="1">
    <source>
        <dbReference type="SAM" id="Phobius"/>
    </source>
</evidence>
<evidence type="ECO:0000313" key="2">
    <source>
        <dbReference type="EMBL" id="KAG2117044.1"/>
    </source>
</evidence>
<dbReference type="GeneID" id="64697815"/>
<accession>A0A9P7FH94</accession>
<dbReference type="RefSeq" id="XP_041297933.1">
    <property type="nucleotide sequence ID" value="XM_041435556.1"/>
</dbReference>
<keyword evidence="1" id="KW-1133">Transmembrane helix</keyword>
<dbReference type="EMBL" id="JABBWM010000005">
    <property type="protein sequence ID" value="KAG2117044.1"/>
    <property type="molecule type" value="Genomic_DNA"/>
</dbReference>
<reference evidence="2" key="1">
    <citation type="journal article" date="2020" name="New Phytol.">
        <title>Comparative genomics reveals dynamic genome evolution in host specialist ectomycorrhizal fungi.</title>
        <authorList>
            <person name="Lofgren L.A."/>
            <person name="Nguyen N.H."/>
            <person name="Vilgalys R."/>
            <person name="Ruytinx J."/>
            <person name="Liao H.L."/>
            <person name="Branco S."/>
            <person name="Kuo A."/>
            <person name="LaButti K."/>
            <person name="Lipzen A."/>
            <person name="Andreopoulos W."/>
            <person name="Pangilinan J."/>
            <person name="Riley R."/>
            <person name="Hundley H."/>
            <person name="Na H."/>
            <person name="Barry K."/>
            <person name="Grigoriev I.V."/>
            <person name="Stajich J.E."/>
            <person name="Kennedy P.G."/>
        </authorList>
    </citation>
    <scope>NUCLEOTIDE SEQUENCE</scope>
    <source>
        <strain evidence="2">FC423</strain>
    </source>
</reference>
<dbReference type="AlphaFoldDB" id="A0A9P7FH94"/>
<proteinExistence type="predicted"/>
<feature type="transmembrane region" description="Helical" evidence="1">
    <location>
        <begin position="50"/>
        <end position="70"/>
    </location>
</feature>